<accession>A0A510KIV8</accession>
<dbReference type="Proteomes" id="UP000321501">
    <property type="component" value="Chromosome"/>
</dbReference>
<gene>
    <name evidence="3" type="ORF">JMUB3934_1891</name>
</gene>
<dbReference type="PANTHER" id="PTHR43581:SF4">
    <property type="entry name" value="ATP_GTP PHOSPHATASE"/>
    <property type="match status" value="1"/>
</dbReference>
<evidence type="ECO:0000313" key="3">
    <source>
        <dbReference type="EMBL" id="BBM50581.1"/>
    </source>
</evidence>
<feature type="domain" description="OLD protein-like TOPRIM" evidence="2">
    <location>
        <begin position="363"/>
        <end position="433"/>
    </location>
</feature>
<evidence type="ECO:0000259" key="1">
    <source>
        <dbReference type="Pfam" id="PF13175"/>
    </source>
</evidence>
<dbReference type="InterPro" id="IPR051396">
    <property type="entry name" value="Bact_Antivir_Def_Nuclease"/>
</dbReference>
<reference evidence="3 4" key="1">
    <citation type="submission" date="2019-07" db="EMBL/GenBank/DDBJ databases">
        <title>Complete Genome Sequence of Leptotrichia wadei Strain JMUB3934.</title>
        <authorList>
            <person name="Watanabe S."/>
            <person name="Cui L."/>
        </authorList>
    </citation>
    <scope>NUCLEOTIDE SEQUENCE [LARGE SCALE GENOMIC DNA]</scope>
    <source>
        <strain evidence="3 4">JMUB3934</strain>
    </source>
</reference>
<dbReference type="AlphaFoldDB" id="A0A510KIV8"/>
<dbReference type="SUPFAM" id="SSF52540">
    <property type="entry name" value="P-loop containing nucleoside triphosphate hydrolases"/>
    <property type="match status" value="1"/>
</dbReference>
<dbReference type="PANTHER" id="PTHR43581">
    <property type="entry name" value="ATP/GTP PHOSPHATASE"/>
    <property type="match status" value="1"/>
</dbReference>
<dbReference type="Pfam" id="PF13175">
    <property type="entry name" value="AAA_15"/>
    <property type="match status" value="1"/>
</dbReference>
<dbReference type="EMBL" id="AP019835">
    <property type="protein sequence ID" value="BBM50581.1"/>
    <property type="molecule type" value="Genomic_DNA"/>
</dbReference>
<dbReference type="CDD" id="cd01026">
    <property type="entry name" value="TOPRIM_OLD"/>
    <property type="match status" value="1"/>
</dbReference>
<dbReference type="InterPro" id="IPR034139">
    <property type="entry name" value="TOPRIM_OLD"/>
</dbReference>
<organism evidence="3 4">
    <name type="scientific">Leptotrichia wadei</name>
    <dbReference type="NCBI Taxonomy" id="157687"/>
    <lineage>
        <taxon>Bacteria</taxon>
        <taxon>Fusobacteriati</taxon>
        <taxon>Fusobacteriota</taxon>
        <taxon>Fusobacteriia</taxon>
        <taxon>Fusobacteriales</taxon>
        <taxon>Leptotrichiaceae</taxon>
        <taxon>Leptotrichia</taxon>
    </lineage>
</organism>
<feature type="domain" description="Endonuclease GajA/Old nuclease/RecF-like AAA" evidence="1">
    <location>
        <begin position="1"/>
        <end position="315"/>
    </location>
</feature>
<evidence type="ECO:0000259" key="2">
    <source>
        <dbReference type="Pfam" id="PF20469"/>
    </source>
</evidence>
<dbReference type="RefSeq" id="WP_232052743.1">
    <property type="nucleotide sequence ID" value="NZ_AP019835.1"/>
</dbReference>
<evidence type="ECO:0000313" key="4">
    <source>
        <dbReference type="Proteomes" id="UP000321501"/>
    </source>
</evidence>
<dbReference type="InterPro" id="IPR041685">
    <property type="entry name" value="AAA_GajA/Old/RecF-like"/>
</dbReference>
<dbReference type="InterPro" id="IPR027417">
    <property type="entry name" value="P-loop_NTPase"/>
</dbReference>
<sequence>MFLSKLKIKNFRKYKELEVSFKKGLNVLIGENDGGKTTIIDAIRILLGIQSQEYYRIDEKDFNDKNLELEIECIFKFQDKSEKKVAKFLEWITFDNEDKPILIVRLRAYIKDFMIKKEITAGESGTDSRFYLTDELRATYLKPLRDADKELISGRYSRLSQILKNHKLFLGKEKKHEFIDIMKKFNLQINKYFSENGDGKEVISTIDEHLSDFLGKEKNDDYKTNINITENNLFSILNSLNLRLSENKIGLGTLNQLYMALELLLFETEGNILNLCLIEELESHLHPQAQLRTIKHFQNKNNENNQIILTTHSITLASSVKLENLILCKNNKAYSMRAEYTKLEEHDYKFLEMFLDATKANLFFAKGVILVEGTAENILIPTIAEIIGKPLHEYGISVVNVGNIAFFKYSKIFLREKEEEKLDIPVAIITDLDIKDNHNCKGIVLGTKNLNLLSEFFKSKNWNKDLSSLKDEIFFSKDELKMQLKEFMKKNRLPNGSEDLINKEIEETDINIEKYREIKRNKKIEEYNIDNIRAFINKKQTLEYDILMGNLCEKFYRAILLAKKKDDNKIDEEIERIKSLDCENRAKEIFKENFYSNYEKNQKRNI</sequence>
<dbReference type="Gene3D" id="3.40.50.300">
    <property type="entry name" value="P-loop containing nucleotide triphosphate hydrolases"/>
    <property type="match status" value="1"/>
</dbReference>
<proteinExistence type="predicted"/>
<dbReference type="Pfam" id="PF20469">
    <property type="entry name" value="OLD-like_TOPRIM"/>
    <property type="match status" value="1"/>
</dbReference>
<name>A0A510KIV8_9FUSO</name>
<protein>
    <submittedName>
        <fullName evidence="3">Uncharacterized protein</fullName>
    </submittedName>
</protein>